<keyword evidence="4" id="KW-1185">Reference proteome</keyword>
<evidence type="ECO:0000313" key="4">
    <source>
        <dbReference type="Proteomes" id="UP000683310"/>
    </source>
</evidence>
<evidence type="ECO:0000256" key="2">
    <source>
        <dbReference type="SAM" id="MobiDB-lite"/>
    </source>
</evidence>
<dbReference type="Proteomes" id="UP000683310">
    <property type="component" value="Chromosome"/>
</dbReference>
<reference evidence="3 4" key="1">
    <citation type="submission" date="2021-04" db="EMBL/GenBank/DDBJ databases">
        <title>Nocardia tengchongensis.</title>
        <authorList>
            <person name="Zhuang k."/>
            <person name="Ran Y."/>
            <person name="Li W."/>
        </authorList>
    </citation>
    <scope>NUCLEOTIDE SEQUENCE [LARGE SCALE GENOMIC DNA]</scope>
    <source>
        <strain evidence="3 4">CFH S0057</strain>
    </source>
</reference>
<sequence>MTSPARPATPSASSSTLPTWYHRHLSKRGGSGDKPVKLTRAQRKQLATHLETEIGQERIARAWFTQRVHAYQTERDRLWQQHIDAGVLPGDSPELLVSQQLAGMRYGIESTLHRSALPLEQRGQVVHALRDINEDPTLRVQEVFYNLNPRTAGEVREMAVRSERQVFEHQQANTRQLAVERAQLAYRSDPRYLADETEQLRLRVAALESGRRDPNQLDPKHFVASVGPAELIGLRSHEELAVIPHQDRPRTTTFQTAADAYAWTAQQLGFFRHSGRRTGQFSATVWDKRNPGQTAQAAVGPLGMVTDEVQEWRSPRPQRSRTAPGRDYLTPEPSRAPAEPRPAPEQPAESDQRLAKIEQQLKDLAADRDRLATEVKVLHGGLDAVTADRDEQKRQLAAATGEVERLKNTSTAQTAELKELRAKVVTIGVERDKFKAERDQAVGKLAQLTPKEKRYGSRERIATEQEPAAPTWRSSKAGVEPPPQRSNGHDSGPQAPVERSR</sequence>
<feature type="coiled-coil region" evidence="1">
    <location>
        <begin position="354"/>
        <end position="423"/>
    </location>
</feature>
<feature type="region of interest" description="Disordered" evidence="2">
    <location>
        <begin position="450"/>
        <end position="501"/>
    </location>
</feature>
<feature type="compositionally biased region" description="Low complexity" evidence="2">
    <location>
        <begin position="1"/>
        <end position="19"/>
    </location>
</feature>
<proteinExistence type="predicted"/>
<accession>A0ABX8CSK3</accession>
<gene>
    <name evidence="3" type="ORF">KHQ06_08075</name>
</gene>
<evidence type="ECO:0000313" key="3">
    <source>
        <dbReference type="EMBL" id="QVI22909.1"/>
    </source>
</evidence>
<evidence type="ECO:0000256" key="1">
    <source>
        <dbReference type="SAM" id="Coils"/>
    </source>
</evidence>
<keyword evidence="1" id="KW-0175">Coiled coil</keyword>
<organism evidence="3 4">
    <name type="scientific">Nocardia tengchongensis</name>
    <dbReference type="NCBI Taxonomy" id="2055889"/>
    <lineage>
        <taxon>Bacteria</taxon>
        <taxon>Bacillati</taxon>
        <taxon>Actinomycetota</taxon>
        <taxon>Actinomycetes</taxon>
        <taxon>Mycobacteriales</taxon>
        <taxon>Nocardiaceae</taxon>
        <taxon>Nocardia</taxon>
    </lineage>
</organism>
<protein>
    <submittedName>
        <fullName evidence="3">Uncharacterized protein</fullName>
    </submittedName>
</protein>
<name>A0ABX8CSK3_9NOCA</name>
<feature type="compositionally biased region" description="Basic and acidic residues" evidence="2">
    <location>
        <begin position="450"/>
        <end position="463"/>
    </location>
</feature>
<dbReference type="EMBL" id="CP074371">
    <property type="protein sequence ID" value="QVI22909.1"/>
    <property type="molecule type" value="Genomic_DNA"/>
</dbReference>
<feature type="region of interest" description="Disordered" evidence="2">
    <location>
        <begin position="1"/>
        <end position="36"/>
    </location>
</feature>
<feature type="region of interest" description="Disordered" evidence="2">
    <location>
        <begin position="310"/>
        <end position="352"/>
    </location>
</feature>